<dbReference type="OrthoDB" id="4062651at2759"/>
<evidence type="ECO:0000259" key="1">
    <source>
        <dbReference type="PROSITE" id="PS50011"/>
    </source>
</evidence>
<dbReference type="Gene3D" id="1.10.510.10">
    <property type="entry name" value="Transferase(Phosphotransferase) domain 1"/>
    <property type="match status" value="1"/>
</dbReference>
<proteinExistence type="predicted"/>
<dbReference type="PANTHER" id="PTHR44329">
    <property type="entry name" value="SERINE/THREONINE-PROTEIN KINASE TNNI3K-RELATED"/>
    <property type="match status" value="1"/>
</dbReference>
<dbReference type="EMBL" id="KV425917">
    <property type="protein sequence ID" value="KZV98552.1"/>
    <property type="molecule type" value="Genomic_DNA"/>
</dbReference>
<dbReference type="InterPro" id="IPR001245">
    <property type="entry name" value="Ser-Thr/Tyr_kinase_cat_dom"/>
</dbReference>
<feature type="non-terminal residue" evidence="2">
    <location>
        <position position="1"/>
    </location>
</feature>
<dbReference type="Pfam" id="PF07714">
    <property type="entry name" value="PK_Tyr_Ser-Thr"/>
    <property type="match status" value="1"/>
</dbReference>
<organism evidence="2 3">
    <name type="scientific">Exidia glandulosa HHB12029</name>
    <dbReference type="NCBI Taxonomy" id="1314781"/>
    <lineage>
        <taxon>Eukaryota</taxon>
        <taxon>Fungi</taxon>
        <taxon>Dikarya</taxon>
        <taxon>Basidiomycota</taxon>
        <taxon>Agaricomycotina</taxon>
        <taxon>Agaricomycetes</taxon>
        <taxon>Auriculariales</taxon>
        <taxon>Exidiaceae</taxon>
        <taxon>Exidia</taxon>
    </lineage>
</organism>
<dbReference type="InParanoid" id="A0A165LZJ2"/>
<dbReference type="InterPro" id="IPR011009">
    <property type="entry name" value="Kinase-like_dom_sf"/>
</dbReference>
<keyword evidence="2" id="KW-0808">Transferase</keyword>
<sequence length="200" mass="22961">IRQVAEGLHYLHKTGFVHGDIKCVRFLVMQENVLVDPDGNAVIADFGLSTPVYSEDAPTATFIRERKTVKFSAPELFVDEAVDYGITLRVRSKTRMSDVYAFGALIYQVYSGSPPWHGLNDRGVLLRVCRGERPDRPPHPHLMDEIWDLCRRCWKHIPGDRPFMFFVLLELTAVRPSTRMRGRHLTLSLSLWTSQKNSQH</sequence>
<dbReference type="SUPFAM" id="SSF56112">
    <property type="entry name" value="Protein kinase-like (PK-like)"/>
    <property type="match status" value="1"/>
</dbReference>
<keyword evidence="2" id="KW-0418">Kinase</keyword>
<dbReference type="InterPro" id="IPR000719">
    <property type="entry name" value="Prot_kinase_dom"/>
</dbReference>
<name>A0A165LZJ2_EXIGL</name>
<dbReference type="STRING" id="1314781.A0A165LZJ2"/>
<dbReference type="GO" id="GO:0005524">
    <property type="term" value="F:ATP binding"/>
    <property type="evidence" value="ECO:0007669"/>
    <property type="project" value="InterPro"/>
</dbReference>
<protein>
    <submittedName>
        <fullName evidence="2">Kinase-like protein</fullName>
    </submittedName>
</protein>
<dbReference type="InterPro" id="IPR051681">
    <property type="entry name" value="Ser/Thr_Kinases-Pseudokinases"/>
</dbReference>
<evidence type="ECO:0000313" key="2">
    <source>
        <dbReference type="EMBL" id="KZV98552.1"/>
    </source>
</evidence>
<keyword evidence="3" id="KW-1185">Reference proteome</keyword>
<feature type="domain" description="Protein kinase" evidence="1">
    <location>
        <begin position="1"/>
        <end position="187"/>
    </location>
</feature>
<dbReference type="PROSITE" id="PS50011">
    <property type="entry name" value="PROTEIN_KINASE_DOM"/>
    <property type="match status" value="1"/>
</dbReference>
<accession>A0A165LZJ2</accession>
<gene>
    <name evidence="2" type="ORF">EXIGLDRAFT_606902</name>
</gene>
<dbReference type="GO" id="GO:0004674">
    <property type="term" value="F:protein serine/threonine kinase activity"/>
    <property type="evidence" value="ECO:0007669"/>
    <property type="project" value="TreeGrafter"/>
</dbReference>
<evidence type="ECO:0000313" key="3">
    <source>
        <dbReference type="Proteomes" id="UP000077266"/>
    </source>
</evidence>
<dbReference type="AlphaFoldDB" id="A0A165LZJ2"/>
<dbReference type="Proteomes" id="UP000077266">
    <property type="component" value="Unassembled WGS sequence"/>
</dbReference>
<reference evidence="2 3" key="1">
    <citation type="journal article" date="2016" name="Mol. Biol. Evol.">
        <title>Comparative Genomics of Early-Diverging Mushroom-Forming Fungi Provides Insights into the Origins of Lignocellulose Decay Capabilities.</title>
        <authorList>
            <person name="Nagy L.G."/>
            <person name="Riley R."/>
            <person name="Tritt A."/>
            <person name="Adam C."/>
            <person name="Daum C."/>
            <person name="Floudas D."/>
            <person name="Sun H."/>
            <person name="Yadav J.S."/>
            <person name="Pangilinan J."/>
            <person name="Larsson K.H."/>
            <person name="Matsuura K."/>
            <person name="Barry K."/>
            <person name="Labutti K."/>
            <person name="Kuo R."/>
            <person name="Ohm R.A."/>
            <person name="Bhattacharya S.S."/>
            <person name="Shirouzu T."/>
            <person name="Yoshinaga Y."/>
            <person name="Martin F.M."/>
            <person name="Grigoriev I.V."/>
            <person name="Hibbett D.S."/>
        </authorList>
    </citation>
    <scope>NUCLEOTIDE SEQUENCE [LARGE SCALE GENOMIC DNA]</scope>
    <source>
        <strain evidence="2 3">HHB12029</strain>
    </source>
</reference>